<evidence type="ECO:0000313" key="1">
    <source>
        <dbReference type="EMBL" id="OFA08879.1"/>
    </source>
</evidence>
<dbReference type="OrthoDB" id="8812178at2"/>
<reference evidence="2" key="1">
    <citation type="journal article" date="2016" name="Front. Microbiol.">
        <title>Molecular Keys to the Janthinobacterium and Duganella spp. Interaction with the Plant Pathogen Fusarium graminearum.</title>
        <authorList>
            <person name="Haack F.S."/>
            <person name="Poehlein A."/>
            <person name="Kroger C."/>
            <person name="Voigt C.A."/>
            <person name="Piepenbring M."/>
            <person name="Bode H.B."/>
            <person name="Daniel R."/>
            <person name="Schafer W."/>
            <person name="Streit W.R."/>
        </authorList>
    </citation>
    <scope>NUCLEOTIDE SEQUENCE [LARGE SCALE GENOMIC DNA]</scope>
    <source>
        <strain evidence="2">T54</strain>
    </source>
</reference>
<comment type="caution">
    <text evidence="1">The sequence shown here is derived from an EMBL/GenBank/DDBJ whole genome shotgun (WGS) entry which is preliminary data.</text>
</comment>
<dbReference type="Pfam" id="PF19636">
    <property type="entry name" value="DUF6139"/>
    <property type="match status" value="1"/>
</dbReference>
<keyword evidence="2" id="KW-1185">Reference proteome</keyword>
<protein>
    <submittedName>
        <fullName evidence="1">Uncharacterized protein</fullName>
    </submittedName>
</protein>
<accession>A0A1E7X709</accession>
<dbReference type="EMBL" id="LROM01000031">
    <property type="protein sequence ID" value="OFA08879.1"/>
    <property type="molecule type" value="Genomic_DNA"/>
</dbReference>
<name>A0A1E7X709_9BURK</name>
<proteinExistence type="predicted"/>
<dbReference type="InterPro" id="IPR046137">
    <property type="entry name" value="DUF6139"/>
</dbReference>
<dbReference type="RefSeq" id="WP_070246054.1">
    <property type="nucleotide sequence ID" value="NZ_LROM01000031.1"/>
</dbReference>
<dbReference type="Proteomes" id="UP000175989">
    <property type="component" value="Unassembled WGS sequence"/>
</dbReference>
<sequence length="77" mass="8488">MRVDIYYRDEAAGKHTYLAVPEGKTIPEEATSTDWHVEAHKVEIDDNNGDLSRYHIADPIAQIGAKGYAITSVAAQC</sequence>
<organism evidence="1 2">
    <name type="scientific">Duganella phyllosphaerae</name>
    <dbReference type="NCBI Taxonomy" id="762836"/>
    <lineage>
        <taxon>Bacteria</taxon>
        <taxon>Pseudomonadati</taxon>
        <taxon>Pseudomonadota</taxon>
        <taxon>Betaproteobacteria</taxon>
        <taxon>Burkholderiales</taxon>
        <taxon>Oxalobacteraceae</taxon>
        <taxon>Telluria group</taxon>
        <taxon>Duganella</taxon>
    </lineage>
</organism>
<gene>
    <name evidence="1" type="ORF">DUPY_04310</name>
</gene>
<evidence type="ECO:0000313" key="2">
    <source>
        <dbReference type="Proteomes" id="UP000175989"/>
    </source>
</evidence>
<dbReference type="AlphaFoldDB" id="A0A1E7X709"/>
<dbReference type="PATRIC" id="fig|762836.4.peg.457"/>